<dbReference type="RefSeq" id="WP_167165246.1">
    <property type="nucleotide sequence ID" value="NZ_JAANOW010000006.1"/>
</dbReference>
<dbReference type="InterPro" id="IPR041522">
    <property type="entry name" value="CdaR_GGDEF"/>
</dbReference>
<evidence type="ECO:0008006" key="7">
    <source>
        <dbReference type="Google" id="ProtNLM"/>
    </source>
</evidence>
<dbReference type="InterPro" id="IPR025751">
    <property type="entry name" value="RsbRD_N_dom"/>
</dbReference>
<evidence type="ECO:0000259" key="2">
    <source>
        <dbReference type="Pfam" id="PF13556"/>
    </source>
</evidence>
<feature type="domain" description="CdaR GGDEF-like" evidence="4">
    <location>
        <begin position="179"/>
        <end position="298"/>
    </location>
</feature>
<reference evidence="5 6" key="1">
    <citation type="submission" date="2020-03" db="EMBL/GenBank/DDBJ databases">
        <title>Sequencing the genomes of 1000 actinobacteria strains.</title>
        <authorList>
            <person name="Klenk H.-P."/>
        </authorList>
    </citation>
    <scope>NUCLEOTIDE SEQUENCE [LARGE SCALE GENOMIC DNA]</scope>
    <source>
        <strain evidence="5 6">DSM 44556</strain>
    </source>
</reference>
<keyword evidence="6" id="KW-1185">Reference proteome</keyword>
<comment type="similarity">
    <text evidence="1">Belongs to the CdaR family.</text>
</comment>
<evidence type="ECO:0000313" key="6">
    <source>
        <dbReference type="Proteomes" id="UP000547444"/>
    </source>
</evidence>
<dbReference type="EMBL" id="JAANOW010000006">
    <property type="protein sequence ID" value="NIH99261.1"/>
    <property type="molecule type" value="Genomic_DNA"/>
</dbReference>
<dbReference type="Pfam" id="PF14361">
    <property type="entry name" value="RsbRD_N"/>
    <property type="match status" value="1"/>
</dbReference>
<evidence type="ECO:0000313" key="5">
    <source>
        <dbReference type="EMBL" id="NIH99261.1"/>
    </source>
</evidence>
<proteinExistence type="inferred from homology"/>
<gene>
    <name evidence="5" type="ORF">FHU31_006288</name>
</gene>
<dbReference type="Gene3D" id="1.10.10.2840">
    <property type="entry name" value="PucR C-terminal helix-turn-helix domain"/>
    <property type="match status" value="1"/>
</dbReference>
<dbReference type="Pfam" id="PF17853">
    <property type="entry name" value="GGDEF_2"/>
    <property type="match status" value="1"/>
</dbReference>
<protein>
    <recommendedName>
        <fullName evidence="7">PucR family transcriptional regulator</fullName>
    </recommendedName>
</protein>
<name>A0A7X5U6F8_9MYCO</name>
<accession>A0A7X5U6F8</accession>
<evidence type="ECO:0000259" key="4">
    <source>
        <dbReference type="Pfam" id="PF17853"/>
    </source>
</evidence>
<feature type="domain" description="PucR C-terminal helix-turn-helix" evidence="2">
    <location>
        <begin position="351"/>
        <end position="407"/>
    </location>
</feature>
<evidence type="ECO:0000259" key="3">
    <source>
        <dbReference type="Pfam" id="PF14361"/>
    </source>
</evidence>
<dbReference type="AlphaFoldDB" id="A0A7X5U6F8"/>
<dbReference type="Proteomes" id="UP000547444">
    <property type="component" value="Unassembled WGS sequence"/>
</dbReference>
<organism evidence="5 6">
    <name type="scientific">Mycolicibacterium fluoranthenivorans</name>
    <dbReference type="NCBI Taxonomy" id="258505"/>
    <lineage>
        <taxon>Bacteria</taxon>
        <taxon>Bacillati</taxon>
        <taxon>Actinomycetota</taxon>
        <taxon>Actinomycetes</taxon>
        <taxon>Mycobacteriales</taxon>
        <taxon>Mycobacteriaceae</taxon>
        <taxon>Mycolicibacterium</taxon>
    </lineage>
</organism>
<dbReference type="Pfam" id="PF13556">
    <property type="entry name" value="HTH_30"/>
    <property type="match status" value="1"/>
</dbReference>
<dbReference type="InterPro" id="IPR042070">
    <property type="entry name" value="PucR_C-HTH_sf"/>
</dbReference>
<dbReference type="InterPro" id="IPR051448">
    <property type="entry name" value="CdaR-like_regulators"/>
</dbReference>
<comment type="caution">
    <text evidence="5">The sequence shown here is derived from an EMBL/GenBank/DDBJ whole genome shotgun (WGS) entry which is preliminary data.</text>
</comment>
<feature type="domain" description="RsbT co-antagonist protein RsbRD N-terminal" evidence="3">
    <location>
        <begin position="23"/>
        <end position="164"/>
    </location>
</feature>
<dbReference type="PANTHER" id="PTHR33744">
    <property type="entry name" value="CARBOHYDRATE DIACID REGULATOR"/>
    <property type="match status" value="1"/>
</dbReference>
<dbReference type="InterPro" id="IPR025736">
    <property type="entry name" value="PucR_C-HTH_dom"/>
</dbReference>
<sequence>MDPTVADANAAVLDALMRRQVEVAHSVQRQLATDIAELRGDAEILDLLTASVESNIDTIFGALRHDISLDNIEAPTAALEYARRLAQRGVPMNALVRAYRLGHALVLDVAADEIGTAALDPRTSLALYGRITSMTFGYIDWISQQVVGVYEDERDRWLTNRNSTRAIRVREILAGAGHDVDALTTAIRYPMRRTHLGLILWWPPDPGSDTGRDDGLARLESFLRGMTETVAPQSAPLFVPADQVTGWGWIPLANQDEAAQRVRQFHAQATDPPNVALGRPLPGVAGFRRSHTQALRARGIAMAAGAAGVVDAGTPGLAAAALLGENLDETKVFVQDTLGELAADTTTDAGLRDTLRVFLKHGGSYTAAAEELTVHYNTVKYRVGRALQRRGRPLGEDRLDTEMALLACLWFGTAVLG</sequence>
<dbReference type="PANTHER" id="PTHR33744:SF1">
    <property type="entry name" value="DNA-BINDING TRANSCRIPTIONAL ACTIVATOR ADER"/>
    <property type="match status" value="1"/>
</dbReference>
<evidence type="ECO:0000256" key="1">
    <source>
        <dbReference type="ARBA" id="ARBA00006754"/>
    </source>
</evidence>